<organism evidence="1 2">
    <name type="scientific">Eumeta variegata</name>
    <name type="common">Bagworm moth</name>
    <name type="synonym">Eumeta japonica</name>
    <dbReference type="NCBI Taxonomy" id="151549"/>
    <lineage>
        <taxon>Eukaryota</taxon>
        <taxon>Metazoa</taxon>
        <taxon>Ecdysozoa</taxon>
        <taxon>Arthropoda</taxon>
        <taxon>Hexapoda</taxon>
        <taxon>Insecta</taxon>
        <taxon>Pterygota</taxon>
        <taxon>Neoptera</taxon>
        <taxon>Endopterygota</taxon>
        <taxon>Lepidoptera</taxon>
        <taxon>Glossata</taxon>
        <taxon>Ditrysia</taxon>
        <taxon>Tineoidea</taxon>
        <taxon>Psychidae</taxon>
        <taxon>Oiketicinae</taxon>
        <taxon>Eumeta</taxon>
    </lineage>
</organism>
<comment type="caution">
    <text evidence="1">The sequence shown here is derived from an EMBL/GenBank/DDBJ whole genome shotgun (WGS) entry which is preliminary data.</text>
</comment>
<dbReference type="EMBL" id="BGZK01001663">
    <property type="protein sequence ID" value="GBP84170.1"/>
    <property type="molecule type" value="Genomic_DNA"/>
</dbReference>
<keyword evidence="2" id="KW-1185">Reference proteome</keyword>
<gene>
    <name evidence="1" type="ORF">EVAR_34573_1</name>
</gene>
<accession>A0A4C1Z8Z1</accession>
<evidence type="ECO:0000313" key="1">
    <source>
        <dbReference type="EMBL" id="GBP84170.1"/>
    </source>
</evidence>
<sequence length="300" mass="33289">MWKIYREYQSALRLWLSYNIRISNLEHRPANSTDTRRSALTAKKAGGRLVRPPLNASDAARARNNWCPRSDSFGGPLATPSTYSPSIIYPIPTQEADDAPMTPLDYECLQTAMIQLLPARKYQPGTGGGSIQECLRELPFPTGFRLTTDIELEPVLSGLSGSGHLRLEARIWKTCPATSKLVAPSSTKSGVIVSSMSCTWYFVTHPHDISEEANDSGELIYGPGDIQEVSLVSRNGQYENYVAAVWPAGSYEGKCTDDVYIERMCVVERSARVALESPMEALWHIKEGPYFKHSKPDELA</sequence>
<name>A0A4C1Z8Z1_EUMVA</name>
<reference evidence="1 2" key="1">
    <citation type="journal article" date="2019" name="Commun. Biol.">
        <title>The bagworm genome reveals a unique fibroin gene that provides high tensile strength.</title>
        <authorList>
            <person name="Kono N."/>
            <person name="Nakamura H."/>
            <person name="Ohtoshi R."/>
            <person name="Tomita M."/>
            <person name="Numata K."/>
            <person name="Arakawa K."/>
        </authorList>
    </citation>
    <scope>NUCLEOTIDE SEQUENCE [LARGE SCALE GENOMIC DNA]</scope>
</reference>
<dbReference type="Proteomes" id="UP000299102">
    <property type="component" value="Unassembled WGS sequence"/>
</dbReference>
<dbReference type="AlphaFoldDB" id="A0A4C1Z8Z1"/>
<protein>
    <submittedName>
        <fullName evidence="1">Uncharacterized protein</fullName>
    </submittedName>
</protein>
<proteinExistence type="predicted"/>
<evidence type="ECO:0000313" key="2">
    <source>
        <dbReference type="Proteomes" id="UP000299102"/>
    </source>
</evidence>